<evidence type="ECO:0000259" key="12">
    <source>
        <dbReference type="PROSITE" id="PS51745"/>
    </source>
</evidence>
<dbReference type="eggNOG" id="ENOG502QU81">
    <property type="taxonomic scope" value="Eukaryota"/>
</dbReference>
<name>K3ZUG7_SETIT</name>
<keyword evidence="14" id="KW-1185">Reference proteome</keyword>
<keyword evidence="9 10" id="KW-0927">Auxin signaling pathway</keyword>
<feature type="region of interest" description="Disordered" evidence="11">
    <location>
        <begin position="25"/>
        <end position="129"/>
    </location>
</feature>
<evidence type="ECO:0000256" key="7">
    <source>
        <dbReference type="ARBA" id="ARBA00023163"/>
    </source>
</evidence>
<dbReference type="InterPro" id="IPR033389">
    <property type="entry name" value="AUX/IAA_dom"/>
</dbReference>
<keyword evidence="8 10" id="KW-0539">Nucleus</keyword>
<dbReference type="EnsemblPlants" id="KQL22729">
    <property type="protein sequence ID" value="KQL22729"/>
    <property type="gene ID" value="SETIT_030248mg"/>
</dbReference>
<comment type="subcellular location">
    <subcellularLocation>
        <location evidence="2 10">Nucleus</location>
    </subcellularLocation>
</comment>
<dbReference type="STRING" id="4555.K3ZUG7"/>
<evidence type="ECO:0000256" key="6">
    <source>
        <dbReference type="ARBA" id="ARBA00023015"/>
    </source>
</evidence>
<sequence>MGDGCGRCPARVPGPYLPCLLRSTPHHAPTTTKAVSSVPEYTRSRQSLQSRPALPSTARPPTDERNSKKAGSCRRVGKPRSTPPHLPRPFLVRSNLTNRNCSPTPAITHTPPWPGWPAGSHAQSGRNPPVSPSFHANFLLNPHRLPPLSLSSRYLFIPFSLSLSLPLPRNTSRHLLFFTPMEIDADNLSATELRLGLPGTSSGDDRPKKASPSVGAKRALDDTRSEDSGTSPAATGDDHDAAAPAKAQVVGWPPVRAYRKNTFQAAAVKKAEQQQQGGGLYVKVSMDGAPYLRKVDLRMYKGYRELREALDALFTKSFAAAEGGGDHQHALAYEDKDGDLMLVGDVPWDMFISSCKKLRIMKGSEAR</sequence>
<dbReference type="SUPFAM" id="SSF54277">
    <property type="entry name" value="CAD &amp; PB1 domains"/>
    <property type="match status" value="1"/>
</dbReference>
<dbReference type="AlphaFoldDB" id="K3ZUG7"/>
<dbReference type="Gramene" id="KQL22729">
    <property type="protein sequence ID" value="KQL22729"/>
    <property type="gene ID" value="SETIT_030248mg"/>
</dbReference>
<dbReference type="Proteomes" id="UP000004995">
    <property type="component" value="Unassembled WGS sequence"/>
</dbReference>
<comment type="similarity">
    <text evidence="3 10">Belongs to the Aux/IAA family.</text>
</comment>
<evidence type="ECO:0000256" key="9">
    <source>
        <dbReference type="ARBA" id="ARBA00023294"/>
    </source>
</evidence>
<evidence type="ECO:0000256" key="10">
    <source>
        <dbReference type="RuleBase" id="RU004549"/>
    </source>
</evidence>
<dbReference type="FunCoup" id="K3ZUG7">
    <property type="interactions" value="30"/>
</dbReference>
<dbReference type="Gene3D" id="3.10.20.90">
    <property type="entry name" value="Phosphatidylinositol 3-kinase Catalytic Subunit, Chain A, domain 1"/>
    <property type="match status" value="1"/>
</dbReference>
<evidence type="ECO:0000256" key="5">
    <source>
        <dbReference type="ARBA" id="ARBA00022491"/>
    </source>
</evidence>
<dbReference type="GO" id="GO:0009734">
    <property type="term" value="P:auxin-activated signaling pathway"/>
    <property type="evidence" value="ECO:0007669"/>
    <property type="project" value="UniProtKB-UniRule"/>
</dbReference>
<dbReference type="PANTHER" id="PTHR31734:SF8">
    <property type="entry name" value="AUXIN-RESPONSIVE PROTEIN IAA24"/>
    <property type="match status" value="1"/>
</dbReference>
<evidence type="ECO:0000256" key="1">
    <source>
        <dbReference type="ARBA" id="ARBA00002159"/>
    </source>
</evidence>
<dbReference type="GO" id="GO:0005634">
    <property type="term" value="C:nucleus"/>
    <property type="evidence" value="ECO:0007669"/>
    <property type="project" value="UniProtKB-SubCell"/>
</dbReference>
<comment type="subunit">
    <text evidence="4 10">Homodimers and heterodimers.</text>
</comment>
<evidence type="ECO:0000256" key="8">
    <source>
        <dbReference type="ARBA" id="ARBA00023242"/>
    </source>
</evidence>
<feature type="domain" description="PB1" evidence="12">
    <location>
        <begin position="279"/>
        <end position="363"/>
    </location>
</feature>
<reference evidence="13" key="2">
    <citation type="submission" date="2018-08" db="UniProtKB">
        <authorList>
            <consortium name="EnsemblPlants"/>
        </authorList>
    </citation>
    <scope>IDENTIFICATION</scope>
    <source>
        <strain evidence="13">Yugu1</strain>
    </source>
</reference>
<dbReference type="PANTHER" id="PTHR31734">
    <property type="entry name" value="AUXIN-RESPONSIVE PROTEIN IAA17"/>
    <property type="match status" value="1"/>
</dbReference>
<feature type="compositionally biased region" description="Basic and acidic residues" evidence="11">
    <location>
        <begin position="218"/>
        <end position="227"/>
    </location>
</feature>
<evidence type="ECO:0000313" key="14">
    <source>
        <dbReference type="Proteomes" id="UP000004995"/>
    </source>
</evidence>
<keyword evidence="5 10" id="KW-0678">Repressor</keyword>
<dbReference type="Pfam" id="PF02309">
    <property type="entry name" value="AUX_IAA"/>
    <property type="match status" value="1"/>
</dbReference>
<keyword evidence="7 10" id="KW-0804">Transcription</keyword>
<organism evidence="13 14">
    <name type="scientific">Setaria italica</name>
    <name type="common">Foxtail millet</name>
    <name type="synonym">Panicum italicum</name>
    <dbReference type="NCBI Taxonomy" id="4555"/>
    <lineage>
        <taxon>Eukaryota</taxon>
        <taxon>Viridiplantae</taxon>
        <taxon>Streptophyta</taxon>
        <taxon>Embryophyta</taxon>
        <taxon>Tracheophyta</taxon>
        <taxon>Spermatophyta</taxon>
        <taxon>Magnoliopsida</taxon>
        <taxon>Liliopsida</taxon>
        <taxon>Poales</taxon>
        <taxon>Poaceae</taxon>
        <taxon>PACMAD clade</taxon>
        <taxon>Panicoideae</taxon>
        <taxon>Panicodae</taxon>
        <taxon>Paniceae</taxon>
        <taxon>Cenchrinae</taxon>
        <taxon>Setaria</taxon>
    </lineage>
</organism>
<keyword evidence="6 10" id="KW-0805">Transcription regulation</keyword>
<dbReference type="InParanoid" id="K3ZUG7"/>
<evidence type="ECO:0000256" key="3">
    <source>
        <dbReference type="ARBA" id="ARBA00006728"/>
    </source>
</evidence>
<reference evidence="14" key="1">
    <citation type="journal article" date="2012" name="Nat. Biotechnol.">
        <title>Reference genome sequence of the model plant Setaria.</title>
        <authorList>
            <person name="Bennetzen J.L."/>
            <person name="Schmutz J."/>
            <person name="Wang H."/>
            <person name="Percifield R."/>
            <person name="Hawkins J."/>
            <person name="Pontaroli A.C."/>
            <person name="Estep M."/>
            <person name="Feng L."/>
            <person name="Vaughn J.N."/>
            <person name="Grimwood J."/>
            <person name="Jenkins J."/>
            <person name="Barry K."/>
            <person name="Lindquist E."/>
            <person name="Hellsten U."/>
            <person name="Deshpande S."/>
            <person name="Wang X."/>
            <person name="Wu X."/>
            <person name="Mitros T."/>
            <person name="Triplett J."/>
            <person name="Yang X."/>
            <person name="Ye C.Y."/>
            <person name="Mauro-Herrera M."/>
            <person name="Wang L."/>
            <person name="Li P."/>
            <person name="Sharma M."/>
            <person name="Sharma R."/>
            <person name="Ronald P.C."/>
            <person name="Panaud O."/>
            <person name="Kellogg E.A."/>
            <person name="Brutnell T.P."/>
            <person name="Doust A.N."/>
            <person name="Tuskan G.A."/>
            <person name="Rokhsar D."/>
            <person name="Devos K.M."/>
        </authorList>
    </citation>
    <scope>NUCLEOTIDE SEQUENCE [LARGE SCALE GENOMIC DNA]</scope>
    <source>
        <strain evidence="14">cv. Yugu1</strain>
    </source>
</reference>
<proteinExistence type="inferred from homology"/>
<evidence type="ECO:0000313" key="13">
    <source>
        <dbReference type="EnsemblPlants" id="KQL22729"/>
    </source>
</evidence>
<accession>K3ZUG7</accession>
<dbReference type="GO" id="GO:0006355">
    <property type="term" value="P:regulation of DNA-templated transcription"/>
    <property type="evidence" value="ECO:0007669"/>
    <property type="project" value="InterPro"/>
</dbReference>
<dbReference type="HOGENOM" id="CLU_755229_0_0_1"/>
<dbReference type="EMBL" id="AGNK02000710">
    <property type="status" value="NOT_ANNOTATED_CDS"/>
    <property type="molecule type" value="Genomic_DNA"/>
</dbReference>
<comment type="function">
    <text evidence="1 10">Aux/IAA proteins are short-lived transcriptional factors that function as repressors of early auxin response genes at low auxin concentrations.</text>
</comment>
<evidence type="ECO:0000256" key="4">
    <source>
        <dbReference type="ARBA" id="ARBA00011726"/>
    </source>
</evidence>
<evidence type="ECO:0000256" key="2">
    <source>
        <dbReference type="ARBA" id="ARBA00004123"/>
    </source>
</evidence>
<evidence type="ECO:0000256" key="11">
    <source>
        <dbReference type="SAM" id="MobiDB-lite"/>
    </source>
</evidence>
<dbReference type="PROSITE" id="PS51745">
    <property type="entry name" value="PB1"/>
    <property type="match status" value="1"/>
</dbReference>
<dbReference type="InterPro" id="IPR003311">
    <property type="entry name" value="AUX_IAA"/>
</dbReference>
<feature type="compositionally biased region" description="Polar residues" evidence="11">
    <location>
        <begin position="94"/>
        <end position="107"/>
    </location>
</feature>
<protein>
    <recommendedName>
        <fullName evidence="10">Auxin-responsive protein</fullName>
    </recommendedName>
</protein>
<feature type="region of interest" description="Disordered" evidence="11">
    <location>
        <begin position="194"/>
        <end position="246"/>
    </location>
</feature>
<dbReference type="InterPro" id="IPR053793">
    <property type="entry name" value="PB1-like"/>
</dbReference>